<evidence type="ECO:0000313" key="2">
    <source>
        <dbReference type="Proteomes" id="UP000011058"/>
    </source>
</evidence>
<keyword evidence="2" id="KW-1185">Reference proteome</keyword>
<protein>
    <submittedName>
        <fullName evidence="1">Uncharacterized protein</fullName>
    </submittedName>
</protein>
<dbReference type="HOGENOM" id="CLU_2990056_0_0_10"/>
<name>I0K6I9_9BACT</name>
<dbReference type="AlphaFoldDB" id="I0K6I9"/>
<proteinExistence type="predicted"/>
<dbReference type="EMBL" id="HE796683">
    <property type="protein sequence ID" value="CCG99742.1"/>
    <property type="molecule type" value="Genomic_DNA"/>
</dbReference>
<organism evidence="1 2">
    <name type="scientific">Fibrella aestuarina BUZ 2</name>
    <dbReference type="NCBI Taxonomy" id="1166018"/>
    <lineage>
        <taxon>Bacteria</taxon>
        <taxon>Pseudomonadati</taxon>
        <taxon>Bacteroidota</taxon>
        <taxon>Cytophagia</taxon>
        <taxon>Cytophagales</taxon>
        <taxon>Spirosomataceae</taxon>
        <taxon>Fibrella</taxon>
    </lineage>
</organism>
<reference evidence="1 2" key="1">
    <citation type="journal article" date="2012" name="J. Bacteriol.">
        <title>Genome Sequence of Fibrella aestuarina BUZ 2T, a Filamentous Marine Bacterium.</title>
        <authorList>
            <person name="Filippini M."/>
            <person name="Qi W."/>
            <person name="Blom J."/>
            <person name="Goesmann A."/>
            <person name="Smits T.H."/>
            <person name="Bagheri H.C."/>
        </authorList>
    </citation>
    <scope>NUCLEOTIDE SEQUENCE [LARGE SCALE GENOMIC DNA]</scope>
    <source>
        <strain evidence="2">BUZ 2T</strain>
    </source>
</reference>
<dbReference type="Proteomes" id="UP000011058">
    <property type="component" value="Chromosome"/>
</dbReference>
<dbReference type="KEGG" id="fae:FAES_1732"/>
<accession>I0K6I9</accession>
<sequence>MFTMHNKEQILNEVPQPAKRKHWFLNKLVDFLINLADDLFDDLLDHIKEKRRERQQS</sequence>
<evidence type="ECO:0000313" key="1">
    <source>
        <dbReference type="EMBL" id="CCG99742.1"/>
    </source>
</evidence>
<gene>
    <name evidence="1" type="ORF">FAES_1732</name>
</gene>